<dbReference type="PANTHER" id="PTHR10605:SF56">
    <property type="entry name" value="BIFUNCTIONAL HEPARAN SULFATE N-DEACETYLASE_N-SULFOTRANSFERASE"/>
    <property type="match status" value="1"/>
</dbReference>
<dbReference type="Pfam" id="PF00685">
    <property type="entry name" value="Sulfotransfer_1"/>
    <property type="match status" value="1"/>
</dbReference>
<dbReference type="EMBL" id="JAAHFQ010000708">
    <property type="protein sequence ID" value="NER31052.1"/>
    <property type="molecule type" value="Genomic_DNA"/>
</dbReference>
<evidence type="ECO:0000259" key="3">
    <source>
        <dbReference type="Pfam" id="PF00685"/>
    </source>
</evidence>
<dbReference type="InterPro" id="IPR027417">
    <property type="entry name" value="P-loop_NTPase"/>
</dbReference>
<keyword evidence="1 4" id="KW-0808">Transferase</keyword>
<gene>
    <name evidence="4" type="ORF">F6J89_26390</name>
</gene>
<evidence type="ECO:0000256" key="2">
    <source>
        <dbReference type="ARBA" id="ARBA00023180"/>
    </source>
</evidence>
<evidence type="ECO:0000256" key="1">
    <source>
        <dbReference type="ARBA" id="ARBA00022679"/>
    </source>
</evidence>
<feature type="domain" description="Sulfotransferase" evidence="3">
    <location>
        <begin position="53"/>
        <end position="149"/>
    </location>
</feature>
<name>A0A6B3NKT2_9CYAN</name>
<organism evidence="4">
    <name type="scientific">Symploca sp. SIO1C4</name>
    <dbReference type="NCBI Taxonomy" id="2607765"/>
    <lineage>
        <taxon>Bacteria</taxon>
        <taxon>Bacillati</taxon>
        <taxon>Cyanobacteriota</taxon>
        <taxon>Cyanophyceae</taxon>
        <taxon>Coleofasciculales</taxon>
        <taxon>Coleofasciculaceae</taxon>
        <taxon>Symploca</taxon>
    </lineage>
</organism>
<reference evidence="4" key="1">
    <citation type="submission" date="2019-11" db="EMBL/GenBank/DDBJ databases">
        <title>Genomic insights into an expanded diversity of filamentous marine cyanobacteria reveals the extraordinary biosynthetic potential of Moorea and Okeania.</title>
        <authorList>
            <person name="Ferreira Leao T."/>
            <person name="Wang M."/>
            <person name="Moss N."/>
            <person name="Da Silva R."/>
            <person name="Sanders J."/>
            <person name="Nurk S."/>
            <person name="Gurevich A."/>
            <person name="Humphrey G."/>
            <person name="Reher R."/>
            <person name="Zhu Q."/>
            <person name="Belda-Ferre P."/>
            <person name="Glukhov E."/>
            <person name="Rex R."/>
            <person name="Dorrestein P.C."/>
            <person name="Knight R."/>
            <person name="Pevzner P."/>
            <person name="Gerwick W.H."/>
            <person name="Gerwick L."/>
        </authorList>
    </citation>
    <scope>NUCLEOTIDE SEQUENCE</scope>
    <source>
        <strain evidence="4">SIO1C4</strain>
    </source>
</reference>
<keyword evidence="2" id="KW-0325">Glycoprotein</keyword>
<feature type="non-terminal residue" evidence="4">
    <location>
        <position position="1"/>
    </location>
</feature>
<comment type="caution">
    <text evidence="4">The sequence shown here is derived from an EMBL/GenBank/DDBJ whole genome shotgun (WGS) entry which is preliminary data.</text>
</comment>
<dbReference type="Gene3D" id="3.40.50.300">
    <property type="entry name" value="P-loop containing nucleotide triphosphate hydrolases"/>
    <property type="match status" value="1"/>
</dbReference>
<dbReference type="InterPro" id="IPR000863">
    <property type="entry name" value="Sulfotransferase_dom"/>
</dbReference>
<dbReference type="PANTHER" id="PTHR10605">
    <property type="entry name" value="HEPARAN SULFATE SULFOTRANSFERASE"/>
    <property type="match status" value="1"/>
</dbReference>
<sequence length="256" mass="29831">SDFFAIDHIYDQGIDWYSSLFSEARLKQVCGEASTTYTRLPKFPKAAERIAQVLPKVKMIYIIRHPVDRAYSHHVHEIKCHEQKPKTTFEEGIKERSYLVDSGNYMKHIEQYLQFFPRESILIMLMEDLIHKPADTMEKICGFIGVDDKIDLVQNSPIAANQAHQDAQWFLRSKITSPLRAIPGVVFIANLLPQGLRDLAYQVLKALPYYRKQGEKQSYLPPPMLPETRQMLLEKFSEPNLRLAEFLNRNLSHWNQ</sequence>
<proteinExistence type="predicted"/>
<evidence type="ECO:0000313" key="4">
    <source>
        <dbReference type="EMBL" id="NER31052.1"/>
    </source>
</evidence>
<dbReference type="GO" id="GO:0008146">
    <property type="term" value="F:sulfotransferase activity"/>
    <property type="evidence" value="ECO:0007669"/>
    <property type="project" value="InterPro"/>
</dbReference>
<accession>A0A6B3NKT2</accession>
<protein>
    <submittedName>
        <fullName evidence="4">Sulfotransferase domain-containing protein</fullName>
    </submittedName>
</protein>
<dbReference type="InterPro" id="IPR037359">
    <property type="entry name" value="NST/OST"/>
</dbReference>
<dbReference type="SUPFAM" id="SSF52540">
    <property type="entry name" value="P-loop containing nucleoside triphosphate hydrolases"/>
    <property type="match status" value="1"/>
</dbReference>
<dbReference type="AlphaFoldDB" id="A0A6B3NKT2"/>